<comment type="similarity">
    <text evidence="3 9 10">Belongs to the cullin family.</text>
</comment>
<dbReference type="InterPro" id="IPR016157">
    <property type="entry name" value="Cullin_CS"/>
</dbReference>
<dbReference type="OMA" id="ESRICYS"/>
<keyword evidence="6" id="KW-0832">Ubl conjugation</keyword>
<dbReference type="InterPro" id="IPR045093">
    <property type="entry name" value="Cullin"/>
</dbReference>
<dbReference type="FunFam" id="1.20.1310.10:FF:000012">
    <property type="entry name" value="Cullin 2"/>
    <property type="match status" value="1"/>
</dbReference>
<keyword evidence="5" id="KW-0833">Ubl conjugation pathway</keyword>
<dbReference type="SUPFAM" id="SSF75632">
    <property type="entry name" value="Cullin homology domain"/>
    <property type="match status" value="2"/>
</dbReference>
<feature type="domain" description="Cullin family profile" evidence="11">
    <location>
        <begin position="497"/>
        <end position="739"/>
    </location>
</feature>
<evidence type="ECO:0000256" key="4">
    <source>
        <dbReference type="ARBA" id="ARBA00022499"/>
    </source>
</evidence>
<dbReference type="InterPro" id="IPR059120">
    <property type="entry name" value="Cullin-like_AB"/>
</dbReference>
<dbReference type="GO" id="GO:0031462">
    <property type="term" value="C:Cul2-RING ubiquitin ligase complex"/>
    <property type="evidence" value="ECO:0007669"/>
    <property type="project" value="UniProtKB-ARBA"/>
</dbReference>
<dbReference type="InterPro" id="IPR016158">
    <property type="entry name" value="Cullin_homology"/>
</dbReference>
<evidence type="ECO:0000313" key="13">
    <source>
        <dbReference type="Proteomes" id="UP000031036"/>
    </source>
</evidence>
<dbReference type="InterPro" id="IPR019559">
    <property type="entry name" value="Cullin_neddylation_domain"/>
</dbReference>
<comment type="pathway">
    <text evidence="2">Protein modification; protein ubiquitination.</text>
</comment>
<dbReference type="Pfam" id="PF26557">
    <property type="entry name" value="Cullin_AB"/>
    <property type="match status" value="1"/>
</dbReference>
<dbReference type="SMART" id="SM00182">
    <property type="entry name" value="CULLIN"/>
    <property type="match status" value="1"/>
</dbReference>
<evidence type="ECO:0000256" key="3">
    <source>
        <dbReference type="ARBA" id="ARBA00006019"/>
    </source>
</evidence>
<dbReference type="SMART" id="SM00884">
    <property type="entry name" value="Cullin_Nedd8"/>
    <property type="match status" value="1"/>
</dbReference>
<comment type="subcellular location">
    <subcellularLocation>
        <location evidence="1">Nucleus</location>
    </subcellularLocation>
</comment>
<dbReference type="OrthoDB" id="27073at2759"/>
<dbReference type="InterPro" id="IPR001373">
    <property type="entry name" value="Cullin_N"/>
</dbReference>
<sequence length="865" mass="98742">MLSANCVVYVPEVDPPTMYSLRPKQVDFDQTWHNIESSIKKIINLQPLEHRVWDYNFSDIYSLCVAIPEPLSDRLYEKTKACLEEHVTGLYQVISAASEPDLLSEYCRLWRVYYQGTTYIHNLFGYLNKQYVKSKGRMEIEGGYGAYSQFITQSDVKEIGLLALDIWRQKLIRPIETQLVNQLLSAISADREGQTTVPVDVVRGVIMSFVQVDDIDGLREKSEKSPPSGGSNYETYRTLFEEKFLQATNDYYTVRSSKLITELDCSQYMEAVIACLATEEERSRRFLHKCSYEKVTRLCQDVMVSAHKERLHAVCHEMIQTFQKHDLHNMYTLLKPIPRGLAVVIREFESFVKKTGLDAISDLQGDNVPHQFVENVLQVYEKFSAMVTEVFEGDGDFCGALDKALQAVVNYREEQRQSPKASERLARYTDTLLRKSAKGLSEAEVDQKLSHAIIIFRYIEDKDVFQKFYSKMLATRLISNVSVSKDAEESMITKLKLARYTDTLLRKSAKGLSEAEVDQKLSHAIIIFRYIEDKDVFQKFYSKMLATRLISNVSVSKDAEESMITKLKQACGFEFTSKLSRMFTDVGLSHELTDKFNSHCMTKGITLNVQMQALVLQAGAWPLSAQLPTSTSTQGPSSSGSGVPSVGFIVPPVLLPSVQEFEHFYQASHNGRKLTWLFNLATVEVKLNYLDKQYQVTMSVQQLAILLCFESNNSLPLSYLSTATGLTGELLVKNVRAIVDSGLLSVHDKDSISDSTEASLNFAMSSKRLRFKIVTPQMQRQVEKEAEHVNNTVQQDRKYYMECTIVRIMKTRKVLKHAALVNEVIEQTKSRFTPDVNFIKKNIEALIEKMYIQRTDQNDEYQYLA</sequence>
<evidence type="ECO:0000256" key="8">
    <source>
        <dbReference type="ARBA" id="ARBA00069610"/>
    </source>
</evidence>
<dbReference type="Proteomes" id="UP000031036">
    <property type="component" value="Unassembled WGS sequence"/>
</dbReference>
<evidence type="ECO:0000259" key="11">
    <source>
        <dbReference type="PROSITE" id="PS50069"/>
    </source>
</evidence>
<comment type="caution">
    <text evidence="12">The sequence shown here is derived from an EMBL/GenBank/DDBJ whole genome shotgun (WGS) entry which is preliminary data.</text>
</comment>
<dbReference type="PROSITE" id="PS50069">
    <property type="entry name" value="CULLIN_2"/>
    <property type="match status" value="2"/>
</dbReference>
<dbReference type="PANTHER" id="PTHR11932">
    <property type="entry name" value="CULLIN"/>
    <property type="match status" value="1"/>
</dbReference>
<organism evidence="12 13">
    <name type="scientific">Toxocara canis</name>
    <name type="common">Canine roundworm</name>
    <dbReference type="NCBI Taxonomy" id="6265"/>
    <lineage>
        <taxon>Eukaryota</taxon>
        <taxon>Metazoa</taxon>
        <taxon>Ecdysozoa</taxon>
        <taxon>Nematoda</taxon>
        <taxon>Chromadorea</taxon>
        <taxon>Rhabditida</taxon>
        <taxon>Spirurina</taxon>
        <taxon>Ascaridomorpha</taxon>
        <taxon>Ascaridoidea</taxon>
        <taxon>Toxocaridae</taxon>
        <taxon>Toxocara</taxon>
    </lineage>
</organism>
<evidence type="ECO:0000256" key="5">
    <source>
        <dbReference type="ARBA" id="ARBA00022786"/>
    </source>
</evidence>
<dbReference type="Pfam" id="PF10557">
    <property type="entry name" value="Cullin_Nedd8"/>
    <property type="match status" value="1"/>
</dbReference>
<dbReference type="InterPro" id="IPR036317">
    <property type="entry name" value="Cullin_homology_sf"/>
</dbReference>
<evidence type="ECO:0000256" key="6">
    <source>
        <dbReference type="ARBA" id="ARBA00022843"/>
    </source>
</evidence>
<dbReference type="PROSITE" id="PS01256">
    <property type="entry name" value="CULLIN_1"/>
    <property type="match status" value="1"/>
</dbReference>
<keyword evidence="7" id="KW-0539">Nucleus</keyword>
<dbReference type="Gene3D" id="1.10.10.10">
    <property type="entry name" value="Winged helix-like DNA-binding domain superfamily/Winged helix DNA-binding domain"/>
    <property type="match status" value="1"/>
</dbReference>
<dbReference type="AlphaFoldDB" id="A0A0B2VUH1"/>
<protein>
    <recommendedName>
        <fullName evidence="8">Cullin-2</fullName>
    </recommendedName>
</protein>
<name>A0A0B2VUH1_TOXCA</name>
<evidence type="ECO:0000256" key="2">
    <source>
        <dbReference type="ARBA" id="ARBA00004906"/>
    </source>
</evidence>
<dbReference type="Gene3D" id="3.30.230.130">
    <property type="entry name" value="Cullin, Chain C, Domain 2"/>
    <property type="match status" value="1"/>
</dbReference>
<keyword evidence="4" id="KW-1017">Isopeptide bond</keyword>
<dbReference type="EMBL" id="JPKZ01000884">
    <property type="protein sequence ID" value="KHN85002.1"/>
    <property type="molecule type" value="Genomic_DNA"/>
</dbReference>
<dbReference type="STRING" id="6265.A0A0B2VUH1"/>
<keyword evidence="13" id="KW-1185">Reference proteome</keyword>
<dbReference type="Gene3D" id="1.20.1310.10">
    <property type="entry name" value="Cullin Repeats"/>
    <property type="match status" value="5"/>
</dbReference>
<dbReference type="InterPro" id="IPR036390">
    <property type="entry name" value="WH_DNA-bd_sf"/>
</dbReference>
<evidence type="ECO:0000256" key="9">
    <source>
        <dbReference type="PROSITE-ProRule" id="PRU00330"/>
    </source>
</evidence>
<dbReference type="GO" id="GO:0006511">
    <property type="term" value="P:ubiquitin-dependent protein catabolic process"/>
    <property type="evidence" value="ECO:0007669"/>
    <property type="project" value="InterPro"/>
</dbReference>
<dbReference type="SUPFAM" id="SSF74788">
    <property type="entry name" value="Cullin repeat-like"/>
    <property type="match status" value="1"/>
</dbReference>
<dbReference type="GO" id="GO:0031625">
    <property type="term" value="F:ubiquitin protein ligase binding"/>
    <property type="evidence" value="ECO:0007669"/>
    <property type="project" value="InterPro"/>
</dbReference>
<dbReference type="GO" id="GO:0005634">
    <property type="term" value="C:nucleus"/>
    <property type="evidence" value="ECO:0007669"/>
    <property type="project" value="UniProtKB-SubCell"/>
</dbReference>
<reference evidence="12 13" key="1">
    <citation type="submission" date="2014-11" db="EMBL/GenBank/DDBJ databases">
        <title>Genetic blueprint of the zoonotic pathogen Toxocara canis.</title>
        <authorList>
            <person name="Zhu X.-Q."/>
            <person name="Korhonen P.K."/>
            <person name="Cai H."/>
            <person name="Young N.D."/>
            <person name="Nejsum P."/>
            <person name="von Samson-Himmelstjerna G."/>
            <person name="Boag P.R."/>
            <person name="Tan P."/>
            <person name="Li Q."/>
            <person name="Min J."/>
            <person name="Yang Y."/>
            <person name="Wang X."/>
            <person name="Fang X."/>
            <person name="Hall R.S."/>
            <person name="Hofmann A."/>
            <person name="Sternberg P.W."/>
            <person name="Jex A.R."/>
            <person name="Gasser R.B."/>
        </authorList>
    </citation>
    <scope>NUCLEOTIDE SEQUENCE [LARGE SCALE GENOMIC DNA]</scope>
    <source>
        <strain evidence="12">PN_DK_2014</strain>
    </source>
</reference>
<feature type="domain" description="Cullin family profile" evidence="11">
    <location>
        <begin position="420"/>
        <end position="496"/>
    </location>
</feature>
<evidence type="ECO:0000256" key="10">
    <source>
        <dbReference type="RuleBase" id="RU003829"/>
    </source>
</evidence>
<evidence type="ECO:0000256" key="7">
    <source>
        <dbReference type="ARBA" id="ARBA00023242"/>
    </source>
</evidence>
<dbReference type="Pfam" id="PF00888">
    <property type="entry name" value="Cullin"/>
    <property type="match status" value="2"/>
</dbReference>
<dbReference type="FunFam" id="1.20.1310.10:FF:000022">
    <property type="entry name" value="Cullin-2 isoform 2"/>
    <property type="match status" value="1"/>
</dbReference>
<dbReference type="InterPro" id="IPR016159">
    <property type="entry name" value="Cullin_repeat-like_dom_sf"/>
</dbReference>
<accession>A0A0B2VUH1</accession>
<dbReference type="FunFam" id="1.10.10.10:FF:000014">
    <property type="entry name" value="Cullin 1"/>
    <property type="match status" value="1"/>
</dbReference>
<evidence type="ECO:0000256" key="1">
    <source>
        <dbReference type="ARBA" id="ARBA00004123"/>
    </source>
</evidence>
<dbReference type="SUPFAM" id="SSF46785">
    <property type="entry name" value="Winged helix' DNA-binding domain"/>
    <property type="match status" value="1"/>
</dbReference>
<proteinExistence type="inferred from homology"/>
<dbReference type="InterPro" id="IPR036388">
    <property type="entry name" value="WH-like_DNA-bd_sf"/>
</dbReference>
<gene>
    <name evidence="12" type="primary">cul-2</name>
    <name evidence="12" type="ORF">Tcan_07090</name>
</gene>
<evidence type="ECO:0000313" key="12">
    <source>
        <dbReference type="EMBL" id="KHN85002.1"/>
    </source>
</evidence>